<evidence type="ECO:0000259" key="1">
    <source>
        <dbReference type="Pfam" id="PF13961"/>
    </source>
</evidence>
<keyword evidence="3" id="KW-1185">Reference proteome</keyword>
<dbReference type="PANTHER" id="PTHR35317:SF31">
    <property type="entry name" value="DUF4219 DOMAIN-CONTAINING PROTEIN"/>
    <property type="match status" value="1"/>
</dbReference>
<reference evidence="2 3" key="1">
    <citation type="journal article" date="2021" name="bioRxiv">
        <title>The Gossypium anomalum genome as a resource for cotton improvement and evolutionary analysis of hybrid incompatibility.</title>
        <authorList>
            <person name="Grover C.E."/>
            <person name="Yuan D."/>
            <person name="Arick M.A."/>
            <person name="Miller E.R."/>
            <person name="Hu G."/>
            <person name="Peterson D.G."/>
            <person name="Wendel J.F."/>
            <person name="Udall J.A."/>
        </authorList>
    </citation>
    <scope>NUCLEOTIDE SEQUENCE [LARGE SCALE GENOMIC DNA]</scope>
    <source>
        <strain evidence="2">JFW-Udall</strain>
        <tissue evidence="2">Leaf</tissue>
    </source>
</reference>
<proteinExistence type="predicted"/>
<gene>
    <name evidence="2" type="ORF">CXB51_036382</name>
</gene>
<dbReference type="PANTHER" id="PTHR35317">
    <property type="entry name" value="OS04G0629600 PROTEIN"/>
    <property type="match status" value="1"/>
</dbReference>
<feature type="domain" description="DUF4219" evidence="1">
    <location>
        <begin position="13"/>
        <end position="37"/>
    </location>
</feature>
<dbReference type="EMBL" id="JAHUZN010000013">
    <property type="protein sequence ID" value="KAG8471922.1"/>
    <property type="molecule type" value="Genomic_DNA"/>
</dbReference>
<dbReference type="Pfam" id="PF13961">
    <property type="entry name" value="DUF4219"/>
    <property type="match status" value="1"/>
</dbReference>
<dbReference type="Proteomes" id="UP000701853">
    <property type="component" value="Chromosome 13"/>
</dbReference>
<comment type="caution">
    <text evidence="2">The sequence shown here is derived from an EMBL/GenBank/DDBJ whole genome shotgun (WGS) entry which is preliminary data.</text>
</comment>
<name>A0A8J6CED0_9ROSI</name>
<dbReference type="AlphaFoldDB" id="A0A8J6CED0"/>
<dbReference type="OrthoDB" id="981249at2759"/>
<sequence length="52" mass="5927">MSFTAPPLPIFAGENYHIWVVKMKTYLQAEDLWSVVKNDIEPPLLRANPTIA</sequence>
<accession>A0A8J6CED0</accession>
<protein>
    <recommendedName>
        <fullName evidence="1">DUF4219 domain-containing protein</fullName>
    </recommendedName>
</protein>
<dbReference type="InterPro" id="IPR025314">
    <property type="entry name" value="DUF4219"/>
</dbReference>
<evidence type="ECO:0000313" key="3">
    <source>
        <dbReference type="Proteomes" id="UP000701853"/>
    </source>
</evidence>
<organism evidence="2 3">
    <name type="scientific">Gossypium anomalum</name>
    <dbReference type="NCBI Taxonomy" id="47600"/>
    <lineage>
        <taxon>Eukaryota</taxon>
        <taxon>Viridiplantae</taxon>
        <taxon>Streptophyta</taxon>
        <taxon>Embryophyta</taxon>
        <taxon>Tracheophyta</taxon>
        <taxon>Spermatophyta</taxon>
        <taxon>Magnoliopsida</taxon>
        <taxon>eudicotyledons</taxon>
        <taxon>Gunneridae</taxon>
        <taxon>Pentapetalae</taxon>
        <taxon>rosids</taxon>
        <taxon>malvids</taxon>
        <taxon>Malvales</taxon>
        <taxon>Malvaceae</taxon>
        <taxon>Malvoideae</taxon>
        <taxon>Gossypium</taxon>
    </lineage>
</organism>
<evidence type="ECO:0000313" key="2">
    <source>
        <dbReference type="EMBL" id="KAG8471922.1"/>
    </source>
</evidence>